<dbReference type="Gene3D" id="3.40.50.720">
    <property type="entry name" value="NAD(P)-binding Rossmann-like Domain"/>
    <property type="match status" value="1"/>
</dbReference>
<organism evidence="2 3">
    <name type="scientific">Pedosphaera parvula (strain Ellin514)</name>
    <dbReference type="NCBI Taxonomy" id="320771"/>
    <lineage>
        <taxon>Bacteria</taxon>
        <taxon>Pseudomonadati</taxon>
        <taxon>Verrucomicrobiota</taxon>
        <taxon>Pedosphaerae</taxon>
        <taxon>Pedosphaerales</taxon>
        <taxon>Pedosphaeraceae</taxon>
        <taxon>Pedosphaera</taxon>
    </lineage>
</organism>
<comment type="caution">
    <text evidence="2">The sequence shown here is derived from an EMBL/GenBank/DDBJ whole genome shotgun (WGS) entry which is preliminary data.</text>
</comment>
<evidence type="ECO:0000313" key="2">
    <source>
        <dbReference type="EMBL" id="EEF59733.1"/>
    </source>
</evidence>
<dbReference type="InterPro" id="IPR036291">
    <property type="entry name" value="NAD(P)-bd_dom_sf"/>
</dbReference>
<dbReference type="SMART" id="SM00829">
    <property type="entry name" value="PKS_ER"/>
    <property type="match status" value="1"/>
</dbReference>
<dbReference type="InterPro" id="IPR013154">
    <property type="entry name" value="ADH-like_N"/>
</dbReference>
<dbReference type="SUPFAM" id="SSF51735">
    <property type="entry name" value="NAD(P)-binding Rossmann-fold domains"/>
    <property type="match status" value="1"/>
</dbReference>
<dbReference type="Pfam" id="PF08240">
    <property type="entry name" value="ADH_N"/>
    <property type="match status" value="1"/>
</dbReference>
<dbReference type="InterPro" id="IPR020843">
    <property type="entry name" value="ER"/>
</dbReference>
<dbReference type="GO" id="GO:0016491">
    <property type="term" value="F:oxidoreductase activity"/>
    <property type="evidence" value="ECO:0007669"/>
    <property type="project" value="InterPro"/>
</dbReference>
<dbReference type="SUPFAM" id="SSF50129">
    <property type="entry name" value="GroES-like"/>
    <property type="match status" value="1"/>
</dbReference>
<dbReference type="InterPro" id="IPR011032">
    <property type="entry name" value="GroES-like_sf"/>
</dbReference>
<keyword evidence="3" id="KW-1185">Reference proteome</keyword>
<feature type="domain" description="Enoyl reductase (ER)" evidence="1">
    <location>
        <begin position="11"/>
        <end position="305"/>
    </location>
</feature>
<dbReference type="AlphaFoldDB" id="B9XK95"/>
<dbReference type="OrthoDB" id="9792162at2"/>
<evidence type="ECO:0000259" key="1">
    <source>
        <dbReference type="SMART" id="SM00829"/>
    </source>
</evidence>
<dbReference type="PANTHER" id="PTHR11695:SF294">
    <property type="entry name" value="RETICULON-4-INTERACTING PROTEIN 1, MITOCHONDRIAL"/>
    <property type="match status" value="1"/>
</dbReference>
<dbReference type="CDD" id="cd05289">
    <property type="entry name" value="MDR_like_2"/>
    <property type="match status" value="1"/>
</dbReference>
<protein>
    <submittedName>
        <fullName evidence="2">Alcohol dehydrogenase zinc-binding domain protein</fullName>
    </submittedName>
</protein>
<proteinExistence type="predicted"/>
<evidence type="ECO:0000313" key="3">
    <source>
        <dbReference type="Proteomes" id="UP000003688"/>
    </source>
</evidence>
<reference evidence="2 3" key="1">
    <citation type="journal article" date="2011" name="J. Bacteriol.">
        <title>Genome sequence of 'Pedosphaera parvula' Ellin514, an aerobic Verrucomicrobial isolate from pasture soil.</title>
        <authorList>
            <person name="Kant R."/>
            <person name="van Passel M.W."/>
            <person name="Sangwan P."/>
            <person name="Palva A."/>
            <person name="Lucas S."/>
            <person name="Copeland A."/>
            <person name="Lapidus A."/>
            <person name="Glavina Del Rio T."/>
            <person name="Dalin E."/>
            <person name="Tice H."/>
            <person name="Bruce D."/>
            <person name="Goodwin L."/>
            <person name="Pitluck S."/>
            <person name="Chertkov O."/>
            <person name="Larimer F.W."/>
            <person name="Land M.L."/>
            <person name="Hauser L."/>
            <person name="Brettin T.S."/>
            <person name="Detter J.C."/>
            <person name="Han S."/>
            <person name="de Vos W.M."/>
            <person name="Janssen P.H."/>
            <person name="Smidt H."/>
        </authorList>
    </citation>
    <scope>NUCLEOTIDE SEQUENCE [LARGE SCALE GENOMIC DNA]</scope>
    <source>
        <strain evidence="2 3">Ellin514</strain>
    </source>
</reference>
<dbReference type="Proteomes" id="UP000003688">
    <property type="component" value="Unassembled WGS sequence"/>
</dbReference>
<dbReference type="Gene3D" id="3.90.180.10">
    <property type="entry name" value="Medium-chain alcohol dehydrogenases, catalytic domain"/>
    <property type="match status" value="1"/>
</dbReference>
<dbReference type="RefSeq" id="WP_007416238.1">
    <property type="nucleotide sequence ID" value="NZ_ABOX02000024.1"/>
</dbReference>
<dbReference type="InterPro" id="IPR050700">
    <property type="entry name" value="YIM1/Zinc_Alcohol_DH_Fams"/>
</dbReference>
<dbReference type="STRING" id="320771.Cflav_PD2554"/>
<name>B9XK95_PEDPL</name>
<gene>
    <name evidence="2" type="ORF">Cflav_PD2554</name>
</gene>
<dbReference type="PANTHER" id="PTHR11695">
    <property type="entry name" value="ALCOHOL DEHYDROGENASE RELATED"/>
    <property type="match status" value="1"/>
</dbReference>
<dbReference type="Pfam" id="PF13602">
    <property type="entry name" value="ADH_zinc_N_2"/>
    <property type="match status" value="1"/>
</dbReference>
<sequence length="309" mass="33586">MKAIYLEKKTGHKSIILGDIPQPYPREGEALIKVHATGIMPTEFRWFPTFNTPEGKPRRFPIVLSHEFSGTIEALGAGVTGFEVDDPVFGLNDWFTNGAEAEYCVAPATALAQKPKSLDYIHAAVTPISALTAWQGLFERLKLERGQRLLIHGGAGAVGTFAVQLAHWHGAHVIATASSANLDFVHSLGADEVIDYHQTPFENVVRDISAVFDVVGGDTLQRSWNVLKTGGKLVTVATQSEGATDQRTRDAFMLVRADGSQLAEIVKLIDAGELRVFVAGVFPLAEAREAYDRAQEGKLRGKIALRVAE</sequence>
<accession>B9XK95</accession>
<dbReference type="EMBL" id="ABOX02000024">
    <property type="protein sequence ID" value="EEF59733.1"/>
    <property type="molecule type" value="Genomic_DNA"/>
</dbReference>